<feature type="compositionally biased region" description="Basic and acidic residues" evidence="2">
    <location>
        <begin position="1033"/>
        <end position="1043"/>
    </location>
</feature>
<feature type="region of interest" description="Disordered" evidence="2">
    <location>
        <begin position="759"/>
        <end position="779"/>
    </location>
</feature>
<dbReference type="GO" id="GO:0016604">
    <property type="term" value="C:nuclear body"/>
    <property type="evidence" value="ECO:0007669"/>
    <property type="project" value="TreeGrafter"/>
</dbReference>
<keyword evidence="6" id="KW-0067">ATP-binding</keyword>
<dbReference type="InterPro" id="IPR041679">
    <property type="entry name" value="DNA2/NAM7-like_C"/>
</dbReference>
<feature type="non-terminal residue" evidence="6">
    <location>
        <position position="1"/>
    </location>
</feature>
<dbReference type="CDD" id="cd18042">
    <property type="entry name" value="DEXXQc_SETX"/>
    <property type="match status" value="1"/>
</dbReference>
<dbReference type="OrthoDB" id="6513042at2759"/>
<reference evidence="6 7" key="1">
    <citation type="submission" date="2019-09" db="EMBL/GenBank/DDBJ databases">
        <title>Bird 10,000 Genomes (B10K) Project - Family phase.</title>
        <authorList>
            <person name="Zhang G."/>
        </authorList>
    </citation>
    <scope>NUCLEOTIDE SEQUENCE [LARGE SCALE GENOMIC DNA]</scope>
    <source>
        <strain evidence="6">B10K-DU-029-53</strain>
    </source>
</reference>
<dbReference type="Pfam" id="PF13086">
    <property type="entry name" value="AAA_11"/>
    <property type="match status" value="1"/>
</dbReference>
<dbReference type="GO" id="GO:0001147">
    <property type="term" value="F:transcription termination site sequence-specific DNA binding"/>
    <property type="evidence" value="ECO:0007669"/>
    <property type="project" value="TreeGrafter"/>
</dbReference>
<comment type="caution">
    <text evidence="6">The sequence shown here is derived from an EMBL/GenBank/DDBJ whole genome shotgun (WGS) entry which is preliminary data.</text>
</comment>
<feature type="compositionally biased region" description="Polar residues" evidence="2">
    <location>
        <begin position="1372"/>
        <end position="1385"/>
    </location>
</feature>
<feature type="region of interest" description="Disordered" evidence="2">
    <location>
        <begin position="1104"/>
        <end position="1558"/>
    </location>
</feature>
<dbReference type="InterPro" id="IPR047187">
    <property type="entry name" value="SF1_C_Upf1"/>
</dbReference>
<feature type="region of interest" description="Disordered" evidence="2">
    <location>
        <begin position="599"/>
        <end position="618"/>
    </location>
</feature>
<feature type="region of interest" description="Disordered" evidence="2">
    <location>
        <begin position="1578"/>
        <end position="1606"/>
    </location>
</feature>
<keyword evidence="1" id="KW-0175">Coiled coil</keyword>
<dbReference type="InterPro" id="IPR041677">
    <property type="entry name" value="DNA2/NAM7_AAA_11"/>
</dbReference>
<feature type="region of interest" description="Disordered" evidence="2">
    <location>
        <begin position="999"/>
        <end position="1081"/>
    </location>
</feature>
<feature type="domain" description="Helicase Sen1 N-terminal" evidence="3">
    <location>
        <begin position="38"/>
        <end position="342"/>
    </location>
</feature>
<dbReference type="InterPro" id="IPR024481">
    <property type="entry name" value="Helicase_Sen1_N"/>
</dbReference>
<keyword evidence="6" id="KW-0378">Hydrolase</keyword>
<dbReference type="PANTHER" id="PTHR10887:SF537">
    <property type="entry name" value="HELICASE SENATAXIN-RELATED"/>
    <property type="match status" value="1"/>
</dbReference>
<dbReference type="GO" id="GO:0006369">
    <property type="term" value="P:termination of RNA polymerase II transcription"/>
    <property type="evidence" value="ECO:0007669"/>
    <property type="project" value="TreeGrafter"/>
</dbReference>
<feature type="compositionally biased region" description="Basic and acidic residues" evidence="2">
    <location>
        <begin position="1181"/>
        <end position="1210"/>
    </location>
</feature>
<sequence>MSTCRWCTQSGADTTELLKHYAAQRLSQEEFEGSNDDLCYCLECVVEYHKAREECPRLHKDLWDLETSRLVAHMEKSMQEETGEDDELFLVDENGETRLSGYVGPNFENNLRVPLLEILKYPYLLLHEKVSELCVEVLCRMELSHDSFQVFEKYPGIYLFLVHPNEVIRRWAILTARNLGKVDRDDYYDLEEVLTCLFKVIELGLFENPDIYSSSMFEKGKLILLPAHLYDTANYKNYWLGICMLLSVLEEQAMDSLLLGPDKQNDFMQSILHTMEKEVADDSSDPFWPALHCFMVILDQLGSKVWGQLIDPVQAFQTIINSVSYNSEIKNIRIRFKRTKSEPDSDYGDDMMTCSQIVYNYNTEKPQKDAGWKAAICPEYCPNMYEDMQTLANVLQSDIGRDMRVHHSTFLWFIPFVQSLMDLKDLGVAYIVEVIHYLCSEIKDILIESFQQCDKVSEFFLLILVSIVELHRSKKCLHLLWICSQEWVEAVVRSATLPSRAFTRCSEKAPGLCVKGSGPGAFQAPSSVQHACVQLIRSLLKEGYHLGQHTLCKQYLDKLNLLLRGNRATGWQLSSQETQELQLCLKQVIRSIKGKALSTSLAGGSSSSSTASPAVSVKQERNVCDGGYKTSVHERDDLYSLFLTPKEGRDCQENPFHSRKNPWEEECRDACGSSTSCTSTQGLLMNIKKEPDDLTAQGHIFPQNSLATKVGGKVQENRNYDLLPGTCNTDDQCFNSNAQHSDFRRGRELEIKHKAEPKTPTYLSGQTHLDSSSSRNCKSMQETSTNNVFQCKLVPNKQVSKEASLGCFNSPRNEPDVQGKEDDNSILLLGRNNTSQKKVSTEEKSGSSLLSFFKKNVANMQTSNQEQPNLNDLDKYDCRNPISETFCMDKASAYDYFPSSSENKRDVIRPLSVKHESSDRLLEFSEYFKRENSSVGKKEKDFAETVSDEDSDSQVDRELSKLSLAAYAKSMNFSPPSNHESSAHHSVCDIRRKVKGAVRSSNEGLSTRSPCDADGPNNQVIVISDSSDEEKSEAETEEAKTKNENVSAEQPSTSSSTSDSDSKLESKSPSSPMSLGDCDSQYFEFETEAEVFSAWQDTQAYATEATQEYKQDDVSAAGERSSSDDFLNDNINDLGYDLDYLSDDTMEGAASLVEKQPTDTSHQKEADDTKEATNSTLQESVSKEDAKAPLEKFADKDAAKDFTPDSKLPEPRASTSPMSLASKLALKKNSTSPQKTKSKLSLVVQRSPKKRPIAKTARNITPFQSTSERSQPGRSLPAVVPPKKVRQSPAPASTVERLGLKKGPRKALDLSQRSMESVVRLRSHGKAAGRIGLPQKKKTKQIEPRPLSVKGNKKLLACQDRPRQTRPRRSVKNSAGSLESRNKNVTKVCAKSVKQKPQSFELASVKESVEIQRERKREETANPSASERKFESLSGEVVASASKMPHSSDWSRKWEDNSVVVPPVPMDSSLSSTALGDDKDESSGKSCIVLPECEMKTSKENGSKSDESSEESDDNLFLTQLDPVDMELCSQEESDQDASMDSKNPEEMDIAESLQQSEPSAVVKCRYEDCMEKVGKAGESCSKHTATSSGADHVFAKPSLPPPKIRRPATAKIFSSVSSPRTAAFSKDLEDVKKLPPPSKSKLNAAKPAVVRPPPPLKFAPVGNKMCKSPSFSNVPQPLSYRNVLQSQNRHYDNASNISRGPGRETYSSFLGAQQRDYSIFVNQVLKWTYEMFANFTYFGTPNDLLQSIVASVPVKFQGYDDYFNTFFPLMMLNAFETLAQEWAENQKVREKSYYFYLQNFSADMNTAHFTAHFRESDLARQLHPKEDDLILLVVHKEKDNFGEEGGRENPTVNHVGLVTRFSRANIGYANRQKEQQTACHLTVQTRGNLSFFIHKQVKCVVVGSLVTTHRKFKGLLLLSRSPLAKPIINPSYNYFCPRDLPVASGSAASYMNEYNEDQKRAIETAYAMVKQHPGLPKICLIHGPPGTGKSKTIVGLLSRVLRENTRNEKTARERNSKIKPNRFLVCAPSNAAVDELMKKIIIAFKEKCQNKQEPLGNCGDIKLVRLGAEKSINNEVRGFSLDKQVEHRMKRKPGDCDQDIQKRKEALDQKLDMLSRERAMHRCEKRESQMLNDEIGRLAKERQQLASQLKEVRGHSQKVQADIILESDIICCTLSTSGWSLLESAFSRQGLDPFSCVIVDEAGQSCEVETLIPLIHRCNKLVLVGDPKQLPPTVKSVKAQQYGYDQSLMARLQRHLEEQVQRNVLRSLPVVQLTVQYRMHPDICLFPSNYVYGRTLKTAKAVEENRCSSEWPFQPYLIFDVADGREERDNDSYSNPREVKLVMELIRTIKEKRKDLGIRRIGIITPYSAQKKRIQEQLDSVFKNNSPGEVDTVDAFQGREKDCIIVSCVRASSTEGSTLTYLSFVLSLRFLASLQRLNVTITRARFSLFILGRLQTLMEDKNWNHLIQDAQKRGAIIRTTEKNYKKEAMRILKLRPSVQPP</sequence>
<dbReference type="PANTHER" id="PTHR10887">
    <property type="entry name" value="DNA2/NAM7 HELICASE FAMILY"/>
    <property type="match status" value="1"/>
</dbReference>
<evidence type="ECO:0000259" key="4">
    <source>
        <dbReference type="Pfam" id="PF13086"/>
    </source>
</evidence>
<organism evidence="6 7">
    <name type="scientific">Climacteris rufus</name>
    <name type="common">rufous treecreeper</name>
    <dbReference type="NCBI Taxonomy" id="47695"/>
    <lineage>
        <taxon>Eukaryota</taxon>
        <taxon>Metazoa</taxon>
        <taxon>Chordata</taxon>
        <taxon>Craniata</taxon>
        <taxon>Vertebrata</taxon>
        <taxon>Euteleostomi</taxon>
        <taxon>Archelosauria</taxon>
        <taxon>Archosauria</taxon>
        <taxon>Dinosauria</taxon>
        <taxon>Saurischia</taxon>
        <taxon>Theropoda</taxon>
        <taxon>Coelurosauria</taxon>
        <taxon>Aves</taxon>
        <taxon>Neognathae</taxon>
        <taxon>Neoaves</taxon>
        <taxon>Telluraves</taxon>
        <taxon>Australaves</taxon>
        <taxon>Passeriformes</taxon>
        <taxon>Climacteridae</taxon>
        <taxon>Climacteris</taxon>
    </lineage>
</organism>
<dbReference type="FunFam" id="3.40.50.300:FF:000810">
    <property type="entry name" value="probable helicase senataxin"/>
    <property type="match status" value="1"/>
</dbReference>
<feature type="coiled-coil region" evidence="1">
    <location>
        <begin position="2098"/>
        <end position="2149"/>
    </location>
</feature>
<proteinExistence type="predicted"/>
<dbReference type="Proteomes" id="UP000580879">
    <property type="component" value="Unassembled WGS sequence"/>
</dbReference>
<feature type="domain" description="DNA2/NAM7 helicase helicase" evidence="4">
    <location>
        <begin position="1955"/>
        <end position="2237"/>
    </location>
</feature>
<feature type="compositionally biased region" description="Basic and acidic residues" evidence="2">
    <location>
        <begin position="1493"/>
        <end position="1507"/>
    </location>
</feature>
<dbReference type="Pfam" id="PF12726">
    <property type="entry name" value="SEN1_N"/>
    <property type="match status" value="1"/>
</dbReference>
<feature type="domain" description="DNA2/NAM7 helicase-like C-terminal" evidence="5">
    <location>
        <begin position="2245"/>
        <end position="2454"/>
    </location>
</feature>
<gene>
    <name evidence="6" type="primary">Setx</name>
    <name evidence="6" type="ORF">CLIRUF_R12162</name>
</gene>
<name>A0A7K6R744_9PASS</name>
<evidence type="ECO:0000313" key="6">
    <source>
        <dbReference type="EMBL" id="NWW81860.1"/>
    </source>
</evidence>
<evidence type="ECO:0000256" key="2">
    <source>
        <dbReference type="SAM" id="MobiDB-lite"/>
    </source>
</evidence>
<dbReference type="GO" id="GO:0004386">
    <property type="term" value="F:helicase activity"/>
    <property type="evidence" value="ECO:0007669"/>
    <property type="project" value="UniProtKB-KW"/>
</dbReference>
<dbReference type="SUPFAM" id="SSF52540">
    <property type="entry name" value="P-loop containing nucleoside triphosphate hydrolases"/>
    <property type="match status" value="1"/>
</dbReference>
<feature type="non-terminal residue" evidence="6">
    <location>
        <position position="2502"/>
    </location>
</feature>
<feature type="compositionally biased region" description="Polar residues" evidence="2">
    <location>
        <begin position="761"/>
        <end position="779"/>
    </location>
</feature>
<keyword evidence="6" id="KW-0347">Helicase</keyword>
<dbReference type="InterPro" id="IPR045055">
    <property type="entry name" value="DNA2/NAM7-like"/>
</dbReference>
<feature type="compositionally biased region" description="Basic and acidic residues" evidence="2">
    <location>
        <begin position="1161"/>
        <end position="1171"/>
    </location>
</feature>
<dbReference type="Gene3D" id="3.40.50.300">
    <property type="entry name" value="P-loop containing nucleotide triphosphate hydrolases"/>
    <property type="match status" value="2"/>
</dbReference>
<feature type="compositionally biased region" description="Low complexity" evidence="2">
    <location>
        <begin position="599"/>
        <end position="617"/>
    </location>
</feature>
<dbReference type="CDD" id="cd18808">
    <property type="entry name" value="SF1_C_Upf1"/>
    <property type="match status" value="1"/>
</dbReference>
<accession>A0A7K6R744</accession>
<keyword evidence="7" id="KW-1185">Reference proteome</keyword>
<evidence type="ECO:0000313" key="7">
    <source>
        <dbReference type="Proteomes" id="UP000580879"/>
    </source>
</evidence>
<feature type="compositionally biased region" description="Basic and acidic residues" evidence="2">
    <location>
        <begin position="1407"/>
        <end position="1431"/>
    </location>
</feature>
<protein>
    <submittedName>
        <fullName evidence="6">SETX helicase</fullName>
    </submittedName>
</protein>
<dbReference type="Pfam" id="PF13087">
    <property type="entry name" value="AAA_12"/>
    <property type="match status" value="1"/>
</dbReference>
<dbReference type="InterPro" id="IPR027417">
    <property type="entry name" value="P-loop_NTPase"/>
</dbReference>
<feature type="compositionally biased region" description="Polar residues" evidence="2">
    <location>
        <begin position="1258"/>
        <end position="1273"/>
    </location>
</feature>
<feature type="compositionally biased region" description="Polar residues" evidence="2">
    <location>
        <begin position="999"/>
        <end position="1009"/>
    </location>
</feature>
<dbReference type="EMBL" id="VZRZ01007863">
    <property type="protein sequence ID" value="NWW81860.1"/>
    <property type="molecule type" value="Genomic_DNA"/>
</dbReference>
<evidence type="ECO:0000256" key="1">
    <source>
        <dbReference type="SAM" id="Coils"/>
    </source>
</evidence>
<keyword evidence="6" id="KW-0547">Nucleotide-binding</keyword>
<evidence type="ECO:0000259" key="3">
    <source>
        <dbReference type="Pfam" id="PF12726"/>
    </source>
</evidence>
<evidence type="ECO:0000259" key="5">
    <source>
        <dbReference type="Pfam" id="PF13087"/>
    </source>
</evidence>